<evidence type="ECO:0000256" key="9">
    <source>
        <dbReference type="ARBA" id="ARBA00022884"/>
    </source>
</evidence>
<comment type="cofactor">
    <cofactor evidence="1">
        <name>Mg(2+)</name>
        <dbReference type="ChEBI" id="CHEBI:18420"/>
    </cofactor>
</comment>
<evidence type="ECO:0000256" key="7">
    <source>
        <dbReference type="ARBA" id="ARBA00022801"/>
    </source>
</evidence>
<keyword evidence="7" id="KW-0378">Hydrolase</keyword>
<dbReference type="PANTHER" id="PTHR30001:SF1">
    <property type="entry name" value="RIBONUCLEASE E_G-LIKE PROTEIN, CHLOROPLASTIC"/>
    <property type="match status" value="1"/>
</dbReference>
<dbReference type="RefSeq" id="WP_132419564.1">
    <property type="nucleotide sequence ID" value="NZ_SKFG01000022.1"/>
</dbReference>
<dbReference type="InterPro" id="IPR012340">
    <property type="entry name" value="NA-bd_OB-fold"/>
</dbReference>
<dbReference type="GO" id="GO:0006364">
    <property type="term" value="P:rRNA processing"/>
    <property type="evidence" value="ECO:0007669"/>
    <property type="project" value="TreeGrafter"/>
</dbReference>
<dbReference type="PROSITE" id="PS50126">
    <property type="entry name" value="S1"/>
    <property type="match status" value="1"/>
</dbReference>
<keyword evidence="2" id="KW-1003">Cell membrane</keyword>
<protein>
    <submittedName>
        <fullName evidence="12">Rne/Rng family ribonuclease</fullName>
    </submittedName>
</protein>
<dbReference type="InterPro" id="IPR019307">
    <property type="entry name" value="RNA-bd_AU-1/RNase_E/G"/>
</dbReference>
<reference evidence="12 13" key="1">
    <citation type="submission" date="2019-03" db="EMBL/GenBank/DDBJ databases">
        <authorList>
            <person name="Kim M.K.M."/>
        </authorList>
    </citation>
    <scope>NUCLEOTIDE SEQUENCE [LARGE SCALE GENOMIC DNA]</scope>
    <source>
        <strain evidence="12 13">18JY21-1</strain>
    </source>
</reference>
<dbReference type="Pfam" id="PF10150">
    <property type="entry name" value="RNase_E_G"/>
    <property type="match status" value="1"/>
</dbReference>
<keyword evidence="8" id="KW-0460">Magnesium</keyword>
<keyword evidence="13" id="KW-1185">Reference proteome</keyword>
<dbReference type="GO" id="GO:0005737">
    <property type="term" value="C:cytoplasm"/>
    <property type="evidence" value="ECO:0007669"/>
    <property type="project" value="TreeGrafter"/>
</dbReference>
<dbReference type="GO" id="GO:0004519">
    <property type="term" value="F:endonuclease activity"/>
    <property type="evidence" value="ECO:0007669"/>
    <property type="project" value="UniProtKB-KW"/>
</dbReference>
<dbReference type="GO" id="GO:0004540">
    <property type="term" value="F:RNA nuclease activity"/>
    <property type="evidence" value="ECO:0007669"/>
    <property type="project" value="InterPro"/>
</dbReference>
<dbReference type="AlphaFoldDB" id="A0A4V2WNE5"/>
<evidence type="ECO:0000256" key="6">
    <source>
        <dbReference type="ARBA" id="ARBA00022759"/>
    </source>
</evidence>
<dbReference type="NCBIfam" id="TIGR00757">
    <property type="entry name" value="RNaseEG"/>
    <property type="match status" value="1"/>
</dbReference>
<evidence type="ECO:0000256" key="8">
    <source>
        <dbReference type="ARBA" id="ARBA00022842"/>
    </source>
</evidence>
<dbReference type="Gene3D" id="2.40.50.140">
    <property type="entry name" value="Nucleic acid-binding proteins"/>
    <property type="match status" value="1"/>
</dbReference>
<organism evidence="12 13">
    <name type="scientific">Paenibacillus albiflavus</name>
    <dbReference type="NCBI Taxonomy" id="2545760"/>
    <lineage>
        <taxon>Bacteria</taxon>
        <taxon>Bacillati</taxon>
        <taxon>Bacillota</taxon>
        <taxon>Bacilli</taxon>
        <taxon>Bacillales</taxon>
        <taxon>Paenibacillaceae</taxon>
        <taxon>Paenibacillus</taxon>
    </lineage>
</organism>
<evidence type="ECO:0000259" key="11">
    <source>
        <dbReference type="PROSITE" id="PS50126"/>
    </source>
</evidence>
<comment type="caution">
    <text evidence="12">The sequence shown here is derived from an EMBL/GenBank/DDBJ whole genome shotgun (WGS) entry which is preliminary data.</text>
</comment>
<dbReference type="SMART" id="SM00316">
    <property type="entry name" value="S1"/>
    <property type="match status" value="1"/>
</dbReference>
<keyword evidence="3" id="KW-0997">Cell inner membrane</keyword>
<dbReference type="Proteomes" id="UP000295418">
    <property type="component" value="Unassembled WGS sequence"/>
</dbReference>
<accession>A0A4V2WNE5</accession>
<evidence type="ECO:0000256" key="3">
    <source>
        <dbReference type="ARBA" id="ARBA00022519"/>
    </source>
</evidence>
<dbReference type="GO" id="GO:0003723">
    <property type="term" value="F:RNA binding"/>
    <property type="evidence" value="ECO:0007669"/>
    <property type="project" value="UniProtKB-KW"/>
</dbReference>
<dbReference type="SUPFAM" id="SSF50249">
    <property type="entry name" value="Nucleic acid-binding proteins"/>
    <property type="match status" value="1"/>
</dbReference>
<dbReference type="GO" id="GO:0016787">
    <property type="term" value="F:hydrolase activity"/>
    <property type="evidence" value="ECO:0007669"/>
    <property type="project" value="UniProtKB-KW"/>
</dbReference>
<feature type="domain" description="S1 motif" evidence="11">
    <location>
        <begin position="38"/>
        <end position="116"/>
    </location>
</feature>
<keyword evidence="5" id="KW-0479">Metal-binding</keyword>
<evidence type="ECO:0000256" key="1">
    <source>
        <dbReference type="ARBA" id="ARBA00001946"/>
    </source>
</evidence>
<dbReference type="InterPro" id="IPR004659">
    <property type="entry name" value="RNase_E/G"/>
</dbReference>
<evidence type="ECO:0000313" key="13">
    <source>
        <dbReference type="Proteomes" id="UP000295418"/>
    </source>
</evidence>
<sequence length="388" mass="44263">MKKIVVQCRSDIQQAVVIENQRLVEYDAQHSDHKQRVGSIYLGRVVNVLPGMQAAFVDIGLEKNAFLYIDDLLPVHMEKQPRSKPSIADIVKRGQVLMVQVVKEPEGTKGARVTTHFSIPGRWLVYMPEADYTAVSRKIESDADKHRLKEIAEGLRSDEEGLIIRTVAAGQSQQAIERDLGELRELWRTVKEKAEAGDAPLHIYQDLDLLPRLMRDVIDDDVQEVWIDNDQVYKEMKDLLVRQSPSLVERVKLYSNSEQAIFDVYGVHDELNRLFRRKIWLPSGGYLVVDPTEALTVIDVNTGRFTGSTHLEETVFHTNMEAVTEIARLLRLRNIRGMIIVDFIDMSEEKNSQAILDAITQAVLSDRSKTIIVGWTKLGLLEITRKRK</sequence>
<evidence type="ECO:0000256" key="5">
    <source>
        <dbReference type="ARBA" id="ARBA00022723"/>
    </source>
</evidence>
<evidence type="ECO:0000256" key="2">
    <source>
        <dbReference type="ARBA" id="ARBA00022475"/>
    </source>
</evidence>
<gene>
    <name evidence="12" type="ORF">E0485_18560</name>
</gene>
<keyword evidence="10" id="KW-0472">Membrane</keyword>
<keyword evidence="6" id="KW-0255">Endonuclease</keyword>
<keyword evidence="4" id="KW-0540">Nuclease</keyword>
<dbReference type="InterPro" id="IPR003029">
    <property type="entry name" value="S1_domain"/>
</dbReference>
<evidence type="ECO:0000256" key="10">
    <source>
        <dbReference type="ARBA" id="ARBA00023136"/>
    </source>
</evidence>
<dbReference type="OrthoDB" id="9804278at2"/>
<evidence type="ECO:0000313" key="12">
    <source>
        <dbReference type="EMBL" id="TCZ75152.1"/>
    </source>
</evidence>
<evidence type="ECO:0000256" key="4">
    <source>
        <dbReference type="ARBA" id="ARBA00022722"/>
    </source>
</evidence>
<dbReference type="GO" id="GO:0046872">
    <property type="term" value="F:metal ion binding"/>
    <property type="evidence" value="ECO:0007669"/>
    <property type="project" value="UniProtKB-KW"/>
</dbReference>
<name>A0A4V2WNE5_9BACL</name>
<dbReference type="EMBL" id="SKFG01000022">
    <property type="protein sequence ID" value="TCZ75152.1"/>
    <property type="molecule type" value="Genomic_DNA"/>
</dbReference>
<proteinExistence type="predicted"/>
<dbReference type="CDD" id="cd04453">
    <property type="entry name" value="S1_RNase_E"/>
    <property type="match status" value="1"/>
</dbReference>
<dbReference type="PANTHER" id="PTHR30001">
    <property type="entry name" value="RIBONUCLEASE"/>
    <property type="match status" value="1"/>
</dbReference>
<keyword evidence="9" id="KW-0694">RNA-binding</keyword>